<name>A0A518AXS1_9BACT</name>
<sequence>MTTNSNETRAPISDSIEKAFDYRGDVTIELTSGETVVGYLFNRDIDAAEPYLEMFAKNEETPRRYAYRDVVGLEFTGRDTAEGKSWEAWQQKVAEAEASGKIAELYPEELDG</sequence>
<dbReference type="OrthoDB" id="118663at2"/>
<dbReference type="Proteomes" id="UP000317093">
    <property type="component" value="Chromosome"/>
</dbReference>
<dbReference type="AlphaFoldDB" id="A0A518AXS1"/>
<gene>
    <name evidence="1" type="ORF">Pan216_03080</name>
</gene>
<evidence type="ECO:0000313" key="1">
    <source>
        <dbReference type="EMBL" id="QDU59480.1"/>
    </source>
</evidence>
<evidence type="ECO:0000313" key="2">
    <source>
        <dbReference type="Proteomes" id="UP000317093"/>
    </source>
</evidence>
<protein>
    <submittedName>
        <fullName evidence="1">Uncharacterized protein</fullName>
    </submittedName>
</protein>
<dbReference type="RefSeq" id="WP_145253822.1">
    <property type="nucleotide sequence ID" value="NZ_CP036279.1"/>
</dbReference>
<dbReference type="KEGG" id="knv:Pan216_03080"/>
<organism evidence="1 2">
    <name type="scientific">Kolteria novifilia</name>
    <dbReference type="NCBI Taxonomy" id="2527975"/>
    <lineage>
        <taxon>Bacteria</taxon>
        <taxon>Pseudomonadati</taxon>
        <taxon>Planctomycetota</taxon>
        <taxon>Planctomycetia</taxon>
        <taxon>Kolteriales</taxon>
        <taxon>Kolteriaceae</taxon>
        <taxon>Kolteria</taxon>
    </lineage>
</organism>
<dbReference type="EMBL" id="CP036279">
    <property type="protein sequence ID" value="QDU59480.1"/>
    <property type="molecule type" value="Genomic_DNA"/>
</dbReference>
<proteinExistence type="predicted"/>
<reference evidence="1 2" key="1">
    <citation type="submission" date="2019-02" db="EMBL/GenBank/DDBJ databases">
        <title>Deep-cultivation of Planctomycetes and their phenomic and genomic characterization uncovers novel biology.</title>
        <authorList>
            <person name="Wiegand S."/>
            <person name="Jogler M."/>
            <person name="Boedeker C."/>
            <person name="Pinto D."/>
            <person name="Vollmers J."/>
            <person name="Rivas-Marin E."/>
            <person name="Kohn T."/>
            <person name="Peeters S.H."/>
            <person name="Heuer A."/>
            <person name="Rast P."/>
            <person name="Oberbeckmann S."/>
            <person name="Bunk B."/>
            <person name="Jeske O."/>
            <person name="Meyerdierks A."/>
            <person name="Storesund J.E."/>
            <person name="Kallscheuer N."/>
            <person name="Luecker S."/>
            <person name="Lage O.M."/>
            <person name="Pohl T."/>
            <person name="Merkel B.J."/>
            <person name="Hornburger P."/>
            <person name="Mueller R.-W."/>
            <person name="Bruemmer F."/>
            <person name="Labrenz M."/>
            <person name="Spormann A.M."/>
            <person name="Op den Camp H."/>
            <person name="Overmann J."/>
            <person name="Amann R."/>
            <person name="Jetten M.S.M."/>
            <person name="Mascher T."/>
            <person name="Medema M.H."/>
            <person name="Devos D.P."/>
            <person name="Kaster A.-K."/>
            <person name="Ovreas L."/>
            <person name="Rohde M."/>
            <person name="Galperin M.Y."/>
            <person name="Jogler C."/>
        </authorList>
    </citation>
    <scope>NUCLEOTIDE SEQUENCE [LARGE SCALE GENOMIC DNA]</scope>
    <source>
        <strain evidence="1 2">Pan216</strain>
    </source>
</reference>
<keyword evidence="2" id="KW-1185">Reference proteome</keyword>
<accession>A0A518AXS1</accession>